<evidence type="ECO:0000313" key="7">
    <source>
        <dbReference type="Proteomes" id="UP000327194"/>
    </source>
</evidence>
<evidence type="ECO:0000256" key="1">
    <source>
        <dbReference type="ARBA" id="ARBA00023015"/>
    </source>
</evidence>
<keyword evidence="1" id="KW-0805">Transcription regulation</keyword>
<dbReference type="GO" id="GO:0006355">
    <property type="term" value="P:regulation of DNA-templated transcription"/>
    <property type="evidence" value="ECO:0007669"/>
    <property type="project" value="InterPro"/>
</dbReference>
<evidence type="ECO:0000256" key="3">
    <source>
        <dbReference type="ARBA" id="ARBA00023163"/>
    </source>
</evidence>
<sequence length="105" mass="11792">MAGTTNEFSFDGFTLNPAVGELSSNTQSIKLTATETSLMVLFIEHKDKLVSKKELMTFLWANGAFIDQDAIEDDISRLRHKLGQVGLKDRIKTVPMRGYKLVTNR</sequence>
<dbReference type="InterPro" id="IPR001867">
    <property type="entry name" value="OmpR/PhoB-type_DNA-bd"/>
</dbReference>
<dbReference type="RefSeq" id="WP_010022493.1">
    <property type="nucleotide sequence ID" value="NZ_AZDS01000002.1"/>
</dbReference>
<evidence type="ECO:0000313" key="6">
    <source>
        <dbReference type="EMBL" id="QFX92254.1"/>
    </source>
</evidence>
<protein>
    <recommendedName>
        <fullName evidence="5">OmpR/PhoB-type domain-containing protein</fullName>
    </recommendedName>
</protein>
<dbReference type="GO" id="GO:0003677">
    <property type="term" value="F:DNA binding"/>
    <property type="evidence" value="ECO:0007669"/>
    <property type="project" value="UniProtKB-UniRule"/>
</dbReference>
<dbReference type="EMBL" id="CP045562">
    <property type="protein sequence ID" value="QFX92254.1"/>
    <property type="molecule type" value="Genomic_DNA"/>
</dbReference>
<proteinExistence type="predicted"/>
<evidence type="ECO:0000259" key="5">
    <source>
        <dbReference type="PROSITE" id="PS51755"/>
    </source>
</evidence>
<gene>
    <name evidence="6" type="ORF">LF543_01085</name>
</gene>
<keyword evidence="3" id="KW-0804">Transcription</keyword>
<keyword evidence="2 4" id="KW-0238">DNA-binding</keyword>
<dbReference type="Proteomes" id="UP000327194">
    <property type="component" value="Chromosome"/>
</dbReference>
<dbReference type="SMART" id="SM00862">
    <property type="entry name" value="Trans_reg_C"/>
    <property type="match status" value="1"/>
</dbReference>
<accession>A0AAE6NZD0</accession>
<dbReference type="InterPro" id="IPR036388">
    <property type="entry name" value="WH-like_DNA-bd_sf"/>
</dbReference>
<dbReference type="InterPro" id="IPR016032">
    <property type="entry name" value="Sig_transdc_resp-reg_C-effctor"/>
</dbReference>
<dbReference type="KEGG" id="lfv:LF543_01085"/>
<dbReference type="GO" id="GO:0000160">
    <property type="term" value="P:phosphorelay signal transduction system"/>
    <property type="evidence" value="ECO:0007669"/>
    <property type="project" value="InterPro"/>
</dbReference>
<feature type="DNA-binding region" description="OmpR/PhoB-type" evidence="4">
    <location>
        <begin position="5"/>
        <end position="103"/>
    </location>
</feature>
<dbReference type="Pfam" id="PF00486">
    <property type="entry name" value="Trans_reg_C"/>
    <property type="match status" value="1"/>
</dbReference>
<feature type="domain" description="OmpR/PhoB-type" evidence="5">
    <location>
        <begin position="5"/>
        <end position="103"/>
    </location>
</feature>
<reference evidence="6 7" key="1">
    <citation type="submission" date="2019-10" db="EMBL/GenBank/DDBJ databases">
        <title>Genome sequencing of Lactobacillus fructivorans.</title>
        <authorList>
            <person name="Kim K."/>
        </authorList>
    </citation>
    <scope>NUCLEOTIDE SEQUENCE [LARGE SCALE GENOMIC DNA]</scope>
    <source>
        <strain evidence="6 7">LF543</strain>
    </source>
</reference>
<evidence type="ECO:0000256" key="2">
    <source>
        <dbReference type="ARBA" id="ARBA00023125"/>
    </source>
</evidence>
<dbReference type="CDD" id="cd00383">
    <property type="entry name" value="trans_reg_C"/>
    <property type="match status" value="1"/>
</dbReference>
<dbReference type="Gene3D" id="1.10.10.10">
    <property type="entry name" value="Winged helix-like DNA-binding domain superfamily/Winged helix DNA-binding domain"/>
    <property type="match status" value="1"/>
</dbReference>
<dbReference type="SUPFAM" id="SSF46894">
    <property type="entry name" value="C-terminal effector domain of the bipartite response regulators"/>
    <property type="match status" value="1"/>
</dbReference>
<evidence type="ECO:0000256" key="4">
    <source>
        <dbReference type="PROSITE-ProRule" id="PRU01091"/>
    </source>
</evidence>
<dbReference type="AlphaFoldDB" id="A0AAE6NZD0"/>
<name>A0AAE6NZD0_9LACO</name>
<dbReference type="PROSITE" id="PS51755">
    <property type="entry name" value="OMPR_PHOB"/>
    <property type="match status" value="1"/>
</dbReference>
<organism evidence="6 7">
    <name type="scientific">Fructilactobacillus fructivorans</name>
    <dbReference type="NCBI Taxonomy" id="1614"/>
    <lineage>
        <taxon>Bacteria</taxon>
        <taxon>Bacillati</taxon>
        <taxon>Bacillota</taxon>
        <taxon>Bacilli</taxon>
        <taxon>Lactobacillales</taxon>
        <taxon>Lactobacillaceae</taxon>
        <taxon>Fructilactobacillus</taxon>
    </lineage>
</organism>